<dbReference type="PROSITE" id="PS51914">
    <property type="entry name" value="MRH"/>
    <property type="match status" value="1"/>
</dbReference>
<evidence type="ECO:0000256" key="2">
    <source>
        <dbReference type="ARBA" id="ARBA00023157"/>
    </source>
</evidence>
<evidence type="ECO:0000313" key="6">
    <source>
        <dbReference type="Proteomes" id="UP000050795"/>
    </source>
</evidence>
<keyword evidence="3" id="KW-0812">Transmembrane</keyword>
<dbReference type="Pfam" id="PF23032">
    <property type="entry name" value="GBD_ELAPOR1-like_3rd"/>
    <property type="match status" value="1"/>
</dbReference>
<protein>
    <recommendedName>
        <fullName evidence="5">MRH domain-containing protein</fullName>
    </recommendedName>
</protein>
<evidence type="ECO:0000313" key="7">
    <source>
        <dbReference type="WBParaSite" id="TREG1_102860.1"/>
    </source>
</evidence>
<feature type="signal peptide" evidence="4">
    <location>
        <begin position="1"/>
        <end position="16"/>
    </location>
</feature>
<feature type="transmembrane region" description="Helical" evidence="3">
    <location>
        <begin position="900"/>
        <end position="921"/>
    </location>
</feature>
<dbReference type="InterPro" id="IPR039181">
    <property type="entry name" value="Elapor1/2"/>
</dbReference>
<dbReference type="Gene3D" id="2.10.50.10">
    <property type="entry name" value="Tumor Necrosis Factor Receptor, subunit A, domain 2"/>
    <property type="match status" value="2"/>
</dbReference>
<evidence type="ECO:0000256" key="4">
    <source>
        <dbReference type="SAM" id="SignalP"/>
    </source>
</evidence>
<evidence type="ECO:0000256" key="3">
    <source>
        <dbReference type="SAM" id="Phobius"/>
    </source>
</evidence>
<keyword evidence="3" id="KW-1133">Transmembrane helix</keyword>
<keyword evidence="6" id="KW-1185">Reference proteome</keyword>
<dbReference type="PANTHER" id="PTHR22727">
    <property type="entry name" value="PROTEIN CBG13728"/>
    <property type="match status" value="1"/>
</dbReference>
<keyword evidence="2" id="KW-1015">Disulfide bond</keyword>
<keyword evidence="1 4" id="KW-0732">Signal</keyword>
<reference evidence="7" key="2">
    <citation type="submission" date="2023-11" db="UniProtKB">
        <authorList>
            <consortium name="WormBaseParasite"/>
        </authorList>
    </citation>
    <scope>IDENTIFICATION</scope>
</reference>
<dbReference type="PANTHER" id="PTHR22727:SF15">
    <property type="entry name" value="MRH DOMAIN-CONTAINING PROTEIN"/>
    <property type="match status" value="1"/>
</dbReference>
<proteinExistence type="predicted"/>
<dbReference type="AlphaFoldDB" id="A0AA85IQK5"/>
<reference evidence="6" key="1">
    <citation type="submission" date="2022-06" db="EMBL/GenBank/DDBJ databases">
        <authorList>
            <person name="Berger JAMES D."/>
            <person name="Berger JAMES D."/>
        </authorList>
    </citation>
    <scope>NUCLEOTIDE SEQUENCE [LARGE SCALE GENOMIC DNA]</scope>
</reference>
<name>A0AA85IQK5_TRIRE</name>
<dbReference type="SMART" id="SM01411">
    <property type="entry name" value="Ephrin_rec_like"/>
    <property type="match status" value="3"/>
</dbReference>
<dbReference type="Pfam" id="PF23031">
    <property type="entry name" value="GBD_ELAPOR1"/>
    <property type="match status" value="1"/>
</dbReference>
<sequence length="1036" mass="116527">MFVLLFVICLQRYICAQSCREDDLVIKSTECDISGNRWLFKIPKIDGKCDLNEKSIPKKVNNCYKTCPTGMHLDLLSQDCEICPPGTYSKGDTFEVTKWDTMPEVLSFDVTYGNSYNSKCNLTGWSPQGKYLLGKTTANCAVTLSMKVYNLKPGTITFTYQIEEYGAMAFFTMRNERCSQLPGGSYLLRLTGPYAYETLTFSVPVGHNILQWYLFVENVYVQQLYGLKDPEIHIKEIRLTGTPPVTTCIPCAAGSFGAHAKSGHCELCPRDTYSDERAVSCTPCPDHEFSGTGSSACSPRPVCVKDDYTSYWTPCDKNQMTQRRWKWIEPKICDEIRGVKLPEPDNPTQCHKCPVGTFPLKDDVCELCSADKTEESSNSESCVKCPSDQVPIYGFRFDNWCRMPSVLKTNCRNFFGVKCDVWERDMTSLRGGVGMHMDEVATLEFPIPNGFITASPDANVGSTLTFLQSPIPNTFVRIEFETACRSRCQFSMKQAFLAGNEQIISTWIGTTARKNFTFRVREASGTKFIWTFDKSGVPSSYNSAVQDHVKIYQIEATNVKNSNPIGCQKCLNGIEDGRCKRCPPGLYYALKFDEIKKLNVINCTKCPDNSVVVADASNLHTVDEACRRCESGTIATNDSICMTDTRPTTPSGFQYDLSDVIDKVHTVSSPKMFTPSGTAYSHEFRINMAYGKTVQCVENSSILDQYTVQALICRHTNLELENHKLGKAYSKPTRLADRLVRMVPSNTTPEFWQEINANLTKAGWDEDKTGNDLHYIFTSDDHSSNCPLGRTSVITLRCVFTQEIGKFMSQIQDIPDYIYGKIELPPACPDGTCDGCNYHFLWLTMYACRMCRENDYERILGECVYGYRKVHLRAPWECRIEPGRNLTVIETCPILSKAQIAAIFLTTFVLVILGLIIFVCYRRNKTLEYKYMKLVQSTSGKNQVTSCALDDNEVDISGGNIYYTDENYNKMGGVHIKSSPSYTNSSGVVLEPNEFLQGEHFAQAGFKGLPKVNLPPIIFKTKGDTDRDILTENDEA</sequence>
<dbReference type="InterPro" id="IPR056608">
    <property type="entry name" value="Elapor1/2_GBD"/>
</dbReference>
<dbReference type="SUPFAM" id="SSF57184">
    <property type="entry name" value="Growth factor receptor domain"/>
    <property type="match status" value="1"/>
</dbReference>
<keyword evidence="3" id="KW-0472">Membrane</keyword>
<dbReference type="InterPro" id="IPR056607">
    <property type="entry name" value="Elapor1/2_MRH"/>
</dbReference>
<dbReference type="Proteomes" id="UP000050795">
    <property type="component" value="Unassembled WGS sequence"/>
</dbReference>
<feature type="chain" id="PRO_5041744776" description="MRH domain-containing protein" evidence="4">
    <location>
        <begin position="17"/>
        <end position="1036"/>
    </location>
</feature>
<dbReference type="InterPro" id="IPR044865">
    <property type="entry name" value="MRH_dom"/>
</dbReference>
<accession>A0AA85IQK5</accession>
<evidence type="ECO:0000259" key="5">
    <source>
        <dbReference type="PROSITE" id="PS51914"/>
    </source>
</evidence>
<organism evidence="6 7">
    <name type="scientific">Trichobilharzia regenti</name>
    <name type="common">Nasal bird schistosome</name>
    <dbReference type="NCBI Taxonomy" id="157069"/>
    <lineage>
        <taxon>Eukaryota</taxon>
        <taxon>Metazoa</taxon>
        <taxon>Spiralia</taxon>
        <taxon>Lophotrochozoa</taxon>
        <taxon>Platyhelminthes</taxon>
        <taxon>Trematoda</taxon>
        <taxon>Digenea</taxon>
        <taxon>Strigeidida</taxon>
        <taxon>Schistosomatoidea</taxon>
        <taxon>Schistosomatidae</taxon>
        <taxon>Trichobilharzia</taxon>
    </lineage>
</organism>
<dbReference type="Pfam" id="PF23087">
    <property type="entry name" value="MRH_ELAPOR1_9th"/>
    <property type="match status" value="1"/>
</dbReference>
<dbReference type="GO" id="GO:0016020">
    <property type="term" value="C:membrane"/>
    <property type="evidence" value="ECO:0007669"/>
    <property type="project" value="TreeGrafter"/>
</dbReference>
<dbReference type="WBParaSite" id="TREG1_102860.1">
    <property type="protein sequence ID" value="TREG1_102860.1"/>
    <property type="gene ID" value="TREG1_102860"/>
</dbReference>
<feature type="domain" description="MRH" evidence="5">
    <location>
        <begin position="639"/>
        <end position="850"/>
    </location>
</feature>
<dbReference type="InterPro" id="IPR009030">
    <property type="entry name" value="Growth_fac_rcpt_cys_sf"/>
</dbReference>
<dbReference type="InterPro" id="IPR056609">
    <property type="entry name" value="Elapor1-like_3rd"/>
</dbReference>
<evidence type="ECO:0000256" key="1">
    <source>
        <dbReference type="ARBA" id="ARBA00022729"/>
    </source>
</evidence>